<gene>
    <name evidence="2" type="ORF">HK107_12965</name>
</gene>
<dbReference type="AlphaFoldDB" id="A0A7Y3RNB5"/>
<dbReference type="InterPro" id="IPR050229">
    <property type="entry name" value="GlpE_sulfurtransferase"/>
</dbReference>
<name>A0A7Y3RNB5_9PROT</name>
<dbReference type="PANTHER" id="PTHR43031">
    <property type="entry name" value="FAD-DEPENDENT OXIDOREDUCTASE"/>
    <property type="match status" value="1"/>
</dbReference>
<dbReference type="SMART" id="SM00450">
    <property type="entry name" value="RHOD"/>
    <property type="match status" value="1"/>
</dbReference>
<sequence length="135" mass="14739">MLPLLTALLLFTASPDIGTPKNGVIHLTAEEAAEVLKANPDITVLDVRTRGEYRAGHIEGATQINYFAPGFRERLEKLEKSNAYLVHCKTGGRSSRAVRILKDLGPETIYHLDGGIVAWRKAGLPTVTESKEATE</sequence>
<dbReference type="RefSeq" id="WP_173200461.1">
    <property type="nucleotide sequence ID" value="NZ_JABFCX010000003.1"/>
</dbReference>
<dbReference type="EMBL" id="JABFCX010000003">
    <property type="protein sequence ID" value="NNU17236.1"/>
    <property type="molecule type" value="Genomic_DNA"/>
</dbReference>
<dbReference type="Gene3D" id="3.40.250.10">
    <property type="entry name" value="Rhodanese-like domain"/>
    <property type="match status" value="1"/>
</dbReference>
<dbReference type="PROSITE" id="PS50206">
    <property type="entry name" value="RHODANESE_3"/>
    <property type="match status" value="1"/>
</dbReference>
<dbReference type="InterPro" id="IPR001763">
    <property type="entry name" value="Rhodanese-like_dom"/>
</dbReference>
<dbReference type="Pfam" id="PF00581">
    <property type="entry name" value="Rhodanese"/>
    <property type="match status" value="1"/>
</dbReference>
<evidence type="ECO:0000313" key="2">
    <source>
        <dbReference type="EMBL" id="NNU17236.1"/>
    </source>
</evidence>
<dbReference type="CDD" id="cd00158">
    <property type="entry name" value="RHOD"/>
    <property type="match status" value="1"/>
</dbReference>
<organism evidence="2 3">
    <name type="scientific">Parvularcula mediterranea</name>
    <dbReference type="NCBI Taxonomy" id="2732508"/>
    <lineage>
        <taxon>Bacteria</taxon>
        <taxon>Pseudomonadati</taxon>
        <taxon>Pseudomonadota</taxon>
        <taxon>Alphaproteobacteria</taxon>
        <taxon>Parvularculales</taxon>
        <taxon>Parvularculaceae</taxon>
        <taxon>Parvularcula</taxon>
    </lineage>
</organism>
<proteinExistence type="predicted"/>
<keyword evidence="3" id="KW-1185">Reference proteome</keyword>
<dbReference type="Proteomes" id="UP000536835">
    <property type="component" value="Unassembled WGS sequence"/>
</dbReference>
<accession>A0A7Y3RNB5</accession>
<protein>
    <submittedName>
        <fullName evidence="2">Rhodanese-like domain-containing protein</fullName>
    </submittedName>
</protein>
<evidence type="ECO:0000259" key="1">
    <source>
        <dbReference type="PROSITE" id="PS50206"/>
    </source>
</evidence>
<dbReference type="SUPFAM" id="SSF52821">
    <property type="entry name" value="Rhodanese/Cell cycle control phosphatase"/>
    <property type="match status" value="1"/>
</dbReference>
<dbReference type="PANTHER" id="PTHR43031:SF16">
    <property type="entry name" value="OXIDOREDUCTASE"/>
    <property type="match status" value="1"/>
</dbReference>
<feature type="domain" description="Rhodanese" evidence="1">
    <location>
        <begin position="38"/>
        <end position="128"/>
    </location>
</feature>
<dbReference type="InterPro" id="IPR036873">
    <property type="entry name" value="Rhodanese-like_dom_sf"/>
</dbReference>
<comment type="caution">
    <text evidence="2">The sequence shown here is derived from an EMBL/GenBank/DDBJ whole genome shotgun (WGS) entry which is preliminary data.</text>
</comment>
<evidence type="ECO:0000313" key="3">
    <source>
        <dbReference type="Proteomes" id="UP000536835"/>
    </source>
</evidence>
<reference evidence="2 3" key="1">
    <citation type="submission" date="2020-05" db="EMBL/GenBank/DDBJ databases">
        <title>Parvularcula mediterraneae sp. nov., isolated from polypropylene straw from shallow seawater of the seashore of Laganas in Zakynthos island, Greece.</title>
        <authorList>
            <person name="Szabo I."/>
            <person name="Al-Omari J."/>
            <person name="Rado J."/>
            <person name="Szerdahelyi G.S."/>
        </authorList>
    </citation>
    <scope>NUCLEOTIDE SEQUENCE [LARGE SCALE GENOMIC DNA]</scope>
    <source>
        <strain evidence="2 3">ZS-1/3</strain>
    </source>
</reference>